<dbReference type="Gene3D" id="2.60.40.10">
    <property type="entry name" value="Immunoglobulins"/>
    <property type="match status" value="1"/>
</dbReference>
<protein>
    <submittedName>
        <fullName evidence="1">Uncharacterized protein</fullName>
    </submittedName>
</protein>
<evidence type="ECO:0000313" key="2">
    <source>
        <dbReference type="Proteomes" id="UP001564408"/>
    </source>
</evidence>
<reference evidence="1 2" key="1">
    <citation type="submission" date="2024-05" db="EMBL/GenBank/DDBJ databases">
        <title>Genome Sequence and Characterization of the New Strain Purple Sulfur Bacterium of Genus Thioalkalicoccus.</title>
        <authorList>
            <person name="Bryantseva I.A."/>
            <person name="Kyndt J.A."/>
            <person name="Imhoff J.F."/>
        </authorList>
    </citation>
    <scope>NUCLEOTIDE SEQUENCE [LARGE SCALE GENOMIC DNA]</scope>
    <source>
        <strain evidence="1 2">Um2</strain>
    </source>
</reference>
<accession>A0ABV4BL63</accession>
<sequence length="925" mass="100086">GRLAELDFDVIVLDPQPGEHRPVVVQVVITYKDLTGRLHTRLLGSQGIDVLPSGFDIALSTDKDSYVTGETIRIAVDIANLDAVDATATATMELQDSSGAVVAALPGIEALVVGAGELIAVTPRLFDTAGLYVGDYRVVLRLIEEGGSNHEVFSAFRVDAPVDTGMGASVSTDQATYDPVETVTVTARLRNTAPNQQLEGYTASLAVMDAAGSELWRDSLALPALMPGGQQDVVRSMPLAAAPAGTYRVVLAARDASGAVRAVADTEFQVLSTRETGAGLAGSVSLAPDPVLRSEVLHLEAELHNHGNDALEGLPVTLTLLDPERQQVLASWPETMDLARDGSATLTGSWSVHEPAGTLLMAVLSAEIQGETRVLGHASVRVEDRFVSTATLGDYGRLLVLLDPPRRDQCRGLTAMQLVLVPPGGLVPGDTLDVSLYDGSGQLLDVKTARIGDGLPVDRTTGKDANLSLDALTADQIRMVIEAPDPQKTLEGGYGLLARVKHQDGVVQAFHSGSVPAGCDDHPEAGTPVGAFTFVRAHSWSADGRAEQRDFLASLLLDAGWFHTIVTDRDAFARELRGGGYSTYLLLSSDVALKPQVQRELREAVYGGAGILMAGGRDHRNQQLMMDGGSSDVFGVRIVGMLPQVTGIEPVFGIPLDVPDASFPHSERSQALRLTGAMPLAEYRVLRGRPQDRTAMAWHEFGFGNTIIAGFDILGQAYADGAEGLFARLLLDAIDHVEPDLGRHRPGMTVPVYWQIRNHGESASVRLTLETADGPLLDPGMGLLLDPYTVMFDFDLAAGDEQERVFWWQLPEAIDDAWISARLQWREGETLSDYGTTQHRFEIWPGLTFAHVQDWLLDRLEFHPDYARALRAFEQASFFYERGDPEKALFHLLKVADWLARIQEPEARELRQALSWLIHGVSSEI</sequence>
<gene>
    <name evidence="1" type="ORF">ABC977_17670</name>
</gene>
<dbReference type="RefSeq" id="WP_369668609.1">
    <property type="nucleotide sequence ID" value="NZ_JBDKXB010000052.1"/>
</dbReference>
<dbReference type="Proteomes" id="UP001564408">
    <property type="component" value="Unassembled WGS sequence"/>
</dbReference>
<keyword evidence="2" id="KW-1185">Reference proteome</keyword>
<dbReference type="InterPro" id="IPR013783">
    <property type="entry name" value="Ig-like_fold"/>
</dbReference>
<comment type="caution">
    <text evidence="1">The sequence shown here is derived from an EMBL/GenBank/DDBJ whole genome shotgun (WGS) entry which is preliminary data.</text>
</comment>
<organism evidence="1 2">
    <name type="scientific">Thioalkalicoccus limnaeus</name>
    <dbReference type="NCBI Taxonomy" id="120681"/>
    <lineage>
        <taxon>Bacteria</taxon>
        <taxon>Pseudomonadati</taxon>
        <taxon>Pseudomonadota</taxon>
        <taxon>Gammaproteobacteria</taxon>
        <taxon>Chromatiales</taxon>
        <taxon>Chromatiaceae</taxon>
        <taxon>Thioalkalicoccus</taxon>
    </lineage>
</organism>
<dbReference type="EMBL" id="JBDKXB010000052">
    <property type="protein sequence ID" value="MEY6434228.1"/>
    <property type="molecule type" value="Genomic_DNA"/>
</dbReference>
<proteinExistence type="predicted"/>
<evidence type="ECO:0000313" key="1">
    <source>
        <dbReference type="EMBL" id="MEY6434228.1"/>
    </source>
</evidence>
<feature type="non-terminal residue" evidence="1">
    <location>
        <position position="1"/>
    </location>
</feature>
<name>A0ABV4BL63_9GAMM</name>